<keyword evidence="2" id="KW-0808">Transferase</keyword>
<proteinExistence type="predicted"/>
<dbReference type="GO" id="GO:0016757">
    <property type="term" value="F:glycosyltransferase activity"/>
    <property type="evidence" value="ECO:0007669"/>
    <property type="project" value="UniProtKB-KW"/>
</dbReference>
<evidence type="ECO:0000313" key="3">
    <source>
        <dbReference type="Proteomes" id="UP001055336"/>
    </source>
</evidence>
<dbReference type="Proteomes" id="UP001055336">
    <property type="component" value="Chromosome"/>
</dbReference>
<dbReference type="Gene3D" id="3.90.550.10">
    <property type="entry name" value="Spore Coat Polysaccharide Biosynthesis Protein SpsA, Chain A"/>
    <property type="match status" value="1"/>
</dbReference>
<reference evidence="2" key="1">
    <citation type="submission" date="2022-08" db="EMBL/GenBank/DDBJ databases">
        <title>Whole genome sequencing of non-tuberculosis mycobacteria type-strains.</title>
        <authorList>
            <person name="Igarashi Y."/>
            <person name="Osugi A."/>
            <person name="Mitarai S."/>
        </authorList>
    </citation>
    <scope>NUCLEOTIDE SEQUENCE</scope>
    <source>
        <strain evidence="2">DSM 45127</strain>
    </source>
</reference>
<keyword evidence="3" id="KW-1185">Reference proteome</keyword>
<gene>
    <name evidence="2" type="ORF">MKK62_21955</name>
</gene>
<accession>A0ABY3VHX4</accession>
<feature type="domain" description="Glycosyltransferase 2-like" evidence="1">
    <location>
        <begin position="121"/>
        <end position="252"/>
    </location>
</feature>
<dbReference type="SUPFAM" id="SSF53448">
    <property type="entry name" value="Nucleotide-diphospho-sugar transferases"/>
    <property type="match status" value="1"/>
</dbReference>
<dbReference type="Pfam" id="PF00535">
    <property type="entry name" value="Glycos_transf_2"/>
    <property type="match status" value="1"/>
</dbReference>
<dbReference type="EC" id="2.4.-.-" evidence="2"/>
<protein>
    <submittedName>
        <fullName evidence="2">Glycosyltransferase</fullName>
        <ecNumber evidence="2">2.4.-.-</ecNumber>
    </submittedName>
</protein>
<evidence type="ECO:0000259" key="1">
    <source>
        <dbReference type="Pfam" id="PF00535"/>
    </source>
</evidence>
<sequence length="420" mass="48571">MRNPGLPKVAIFGVTSMDQLPSADQLRSHPAPAFEADTFDFALFETDRDLTRILKLHDPQCIVTIGDMHSFTNLMAAPYYIRSKWIHKNRANDLRGIDMLHCFLGGALPGYFGEQAVRKVSVYTPTYNTGKQRLLRTWQSLKRQSYADWEWVIVDDHSTDTSTIEALREIQGDYRVSVHRLEKPSGNIGELKGYLCSAATGDIFLELDHDDVLTPHAVEWIVEAFAQHPECGVAYTNWAEQYEGRLEFNDYGSDYAFGYGKAHWEWHPEDYATFEQIQTQYLVQDSLRINAKTIRHIVGVPNHIRAWTREAYHQAGGYSRLHVADDYELLVRSFLTTRFVHIPRLGYVQFYNTESIGNTQRSRNKEIQRIVRFVADHYAERIHARLLELGVDDYIWTPEGLDWDRPRPEPESHCSVIMKS</sequence>
<dbReference type="RefSeq" id="WP_240260745.1">
    <property type="nucleotide sequence ID" value="NZ_CP092488.2"/>
</dbReference>
<dbReference type="InterPro" id="IPR001173">
    <property type="entry name" value="Glyco_trans_2-like"/>
</dbReference>
<dbReference type="PANTHER" id="PTHR22916">
    <property type="entry name" value="GLYCOSYLTRANSFERASE"/>
    <property type="match status" value="1"/>
</dbReference>
<keyword evidence="2" id="KW-0328">Glycosyltransferase</keyword>
<dbReference type="EMBL" id="CP092488">
    <property type="protein sequence ID" value="UMB69012.1"/>
    <property type="molecule type" value="Genomic_DNA"/>
</dbReference>
<evidence type="ECO:0000313" key="2">
    <source>
        <dbReference type="EMBL" id="UMB69012.1"/>
    </source>
</evidence>
<dbReference type="InterPro" id="IPR029044">
    <property type="entry name" value="Nucleotide-diphossugar_trans"/>
</dbReference>
<name>A0ABY3VHX4_9MYCO</name>
<organism evidence="2 3">
    <name type="scientific">Mycobacterium paraterrae</name>
    <dbReference type="NCBI Taxonomy" id="577492"/>
    <lineage>
        <taxon>Bacteria</taxon>
        <taxon>Bacillati</taxon>
        <taxon>Actinomycetota</taxon>
        <taxon>Actinomycetes</taxon>
        <taxon>Mycobacteriales</taxon>
        <taxon>Mycobacteriaceae</taxon>
        <taxon>Mycobacterium</taxon>
    </lineage>
</organism>